<keyword evidence="3" id="KW-1185">Reference proteome</keyword>
<gene>
    <name evidence="2" type="ORF">HAD_07360</name>
</gene>
<dbReference type="Proteomes" id="UP000027446">
    <property type="component" value="Unassembled WGS sequence"/>
</dbReference>
<evidence type="ECO:0000256" key="1">
    <source>
        <dbReference type="SAM" id="SignalP"/>
    </source>
</evidence>
<sequence length="110" mass="11568">MKNVKALLVATGIISLATAAGIAFYPNQQVAHADELAHAEILVSLGAKQVCSCLHVAGREMESCQGDFTFDMTGITYTDENNITRASSHDGQVSAQAKFTPGLGCTLVKP</sequence>
<reference evidence="2 3" key="1">
    <citation type="journal article" date="2014" name="Antonie Van Leeuwenhoek">
        <title>Hyphomonas beringensis sp. nov. and Hyphomonas chukchiensis sp. nov., isolated from surface seawater of the Bering Sea and Chukchi Sea.</title>
        <authorList>
            <person name="Li C."/>
            <person name="Lai Q."/>
            <person name="Li G."/>
            <person name="Dong C."/>
            <person name="Wang J."/>
            <person name="Liao Y."/>
            <person name="Shao Z."/>
        </authorList>
    </citation>
    <scope>NUCLEOTIDE SEQUENCE [LARGE SCALE GENOMIC DNA]</scope>
    <source>
        <strain evidence="2 3">MHS-3</strain>
    </source>
</reference>
<feature type="signal peptide" evidence="1">
    <location>
        <begin position="1"/>
        <end position="19"/>
    </location>
</feature>
<keyword evidence="1" id="KW-0732">Signal</keyword>
<dbReference type="EMBL" id="ARYH01000001">
    <property type="protein sequence ID" value="KCZ85483.1"/>
    <property type="molecule type" value="Genomic_DNA"/>
</dbReference>
<protein>
    <recommendedName>
        <fullName evidence="4">Lipoprotein</fullName>
    </recommendedName>
</protein>
<dbReference type="OrthoDB" id="7391866at2"/>
<organism evidence="2 3">
    <name type="scientific">Hyphomonas adhaerens MHS-3</name>
    <dbReference type="NCBI Taxonomy" id="1280949"/>
    <lineage>
        <taxon>Bacteria</taxon>
        <taxon>Pseudomonadati</taxon>
        <taxon>Pseudomonadota</taxon>
        <taxon>Alphaproteobacteria</taxon>
        <taxon>Hyphomonadales</taxon>
        <taxon>Hyphomonadaceae</taxon>
        <taxon>Hyphomonas</taxon>
    </lineage>
</organism>
<comment type="caution">
    <text evidence="2">The sequence shown here is derived from an EMBL/GenBank/DDBJ whole genome shotgun (WGS) entry which is preliminary data.</text>
</comment>
<dbReference type="STRING" id="1280949.HAD_07360"/>
<accession>A0A069E5U9</accession>
<feature type="chain" id="PRO_5001660748" description="Lipoprotein" evidence="1">
    <location>
        <begin position="20"/>
        <end position="110"/>
    </location>
</feature>
<dbReference type="RefSeq" id="WP_035570255.1">
    <property type="nucleotide sequence ID" value="NZ_ARYH01000001.1"/>
</dbReference>
<evidence type="ECO:0008006" key="4">
    <source>
        <dbReference type="Google" id="ProtNLM"/>
    </source>
</evidence>
<evidence type="ECO:0000313" key="2">
    <source>
        <dbReference type="EMBL" id="KCZ85483.1"/>
    </source>
</evidence>
<dbReference type="PATRIC" id="fig|1280949.3.peg.1498"/>
<proteinExistence type="predicted"/>
<evidence type="ECO:0000313" key="3">
    <source>
        <dbReference type="Proteomes" id="UP000027446"/>
    </source>
</evidence>
<name>A0A069E5U9_9PROT</name>
<dbReference type="AlphaFoldDB" id="A0A069E5U9"/>